<dbReference type="NCBIfam" id="TIGR01768">
    <property type="entry name" value="GGGP-family"/>
    <property type="match status" value="1"/>
</dbReference>
<dbReference type="EMBL" id="JAGIYQ010000008">
    <property type="protein sequence ID" value="MBP0726003.1"/>
    <property type="molecule type" value="Genomic_DNA"/>
</dbReference>
<keyword evidence="3 10" id="KW-0479">Metal-binding</keyword>
<dbReference type="HAMAP" id="MF_00112">
    <property type="entry name" value="GGGP_HepGP_synthase"/>
    <property type="match status" value="1"/>
</dbReference>
<keyword evidence="4 10" id="KW-0460">Magnesium</keyword>
<keyword evidence="1 10" id="KW-0444">Lipid biosynthesis</keyword>
<evidence type="ECO:0000313" key="12">
    <source>
        <dbReference type="Proteomes" id="UP000682134"/>
    </source>
</evidence>
<sequence>MYDYRQWKHVFKLDPNKEISDEVLEQLCESGTDAIIVGGTDGVTLDDTLSLLVRIRRYAVPVVLEVSNLDAITPGYDFYFIPSVLNSFESKWIIGNHQQAMKEFGHLVHDDEVVMEGYCILNPDSKVAKLTNANCEQSIEDVVAFAQVAEKLLNLPIFYIEYSGTYGSVELVKEVSNELNKTTLFYGGGITTPEQAIEMSQYANTIVVGNVIYSNLKAALQTVQAIKKGEN</sequence>
<evidence type="ECO:0000256" key="8">
    <source>
        <dbReference type="ARBA" id="ARBA00048318"/>
    </source>
</evidence>
<keyword evidence="2 10" id="KW-0808">Transferase</keyword>
<evidence type="ECO:0000256" key="1">
    <source>
        <dbReference type="ARBA" id="ARBA00022516"/>
    </source>
</evidence>
<dbReference type="PANTHER" id="PTHR40029">
    <property type="match status" value="1"/>
</dbReference>
<feature type="binding site" evidence="10">
    <location>
        <position position="12"/>
    </location>
    <ligand>
        <name>sn-glycerol 1-phosphate</name>
        <dbReference type="ChEBI" id="CHEBI:57685"/>
    </ligand>
</feature>
<name>A0A940SL70_9BACI</name>
<comment type="cofactor">
    <cofactor evidence="10">
        <name>Mg(2+)</name>
        <dbReference type="ChEBI" id="CHEBI:18420"/>
    </cofactor>
</comment>
<dbReference type="InterPro" id="IPR038597">
    <property type="entry name" value="GGGP/HepGP_synthase_sf"/>
</dbReference>
<evidence type="ECO:0000256" key="4">
    <source>
        <dbReference type="ARBA" id="ARBA00022842"/>
    </source>
</evidence>
<keyword evidence="12" id="KW-1185">Reference proteome</keyword>
<evidence type="ECO:0000256" key="2">
    <source>
        <dbReference type="ARBA" id="ARBA00022679"/>
    </source>
</evidence>
<reference evidence="11" key="1">
    <citation type="submission" date="2021-04" db="EMBL/GenBank/DDBJ databases">
        <title>Genome seq and assembly of Bacillus sp.</title>
        <authorList>
            <person name="Chhetri G."/>
        </authorList>
    </citation>
    <scope>NUCLEOTIDE SEQUENCE</scope>
    <source>
        <strain evidence="11">RG28</strain>
    </source>
</reference>
<proteinExistence type="inferred from homology"/>
<comment type="subunit">
    <text evidence="10">Homodimer.</text>
</comment>
<dbReference type="FunFam" id="3.20.20.390:FF:000001">
    <property type="entry name" value="Heptaprenylglyceryl phosphate synthase"/>
    <property type="match status" value="1"/>
</dbReference>
<organism evidence="11 12">
    <name type="scientific">Gottfriedia endophytica</name>
    <dbReference type="NCBI Taxonomy" id="2820819"/>
    <lineage>
        <taxon>Bacteria</taxon>
        <taxon>Bacillati</taxon>
        <taxon>Bacillota</taxon>
        <taxon>Bacilli</taxon>
        <taxon>Bacillales</taxon>
        <taxon>Bacillaceae</taxon>
        <taxon>Gottfriedia</taxon>
    </lineage>
</organism>
<dbReference type="InterPro" id="IPR008205">
    <property type="entry name" value="GGGP_HepGP_synthase"/>
</dbReference>
<gene>
    <name evidence="10" type="primary">pcrB</name>
    <name evidence="11" type="ORF">J5Y03_12550</name>
</gene>
<accession>A0A940SL70</accession>
<dbReference type="AlphaFoldDB" id="A0A940SL70"/>
<evidence type="ECO:0000313" key="11">
    <source>
        <dbReference type="EMBL" id="MBP0726003.1"/>
    </source>
</evidence>
<comment type="caution">
    <text evidence="10">Lacks conserved residue(s) required for the propagation of feature annotation.</text>
</comment>
<dbReference type="EC" id="2.5.1.n9" evidence="9 10"/>
<dbReference type="Gene3D" id="3.20.20.390">
    <property type="entry name" value="FMN-linked oxidoreductases"/>
    <property type="match status" value="1"/>
</dbReference>
<dbReference type="InterPro" id="IPR039074">
    <property type="entry name" value="GGGP/HepGP_synthase_I"/>
</dbReference>
<dbReference type="SUPFAM" id="SSF51395">
    <property type="entry name" value="FMN-linked oxidoreductases"/>
    <property type="match status" value="1"/>
</dbReference>
<evidence type="ECO:0000256" key="10">
    <source>
        <dbReference type="HAMAP-Rule" id="MF_00112"/>
    </source>
</evidence>
<evidence type="ECO:0000256" key="6">
    <source>
        <dbReference type="ARBA" id="ARBA00023209"/>
    </source>
</evidence>
<feature type="binding site" evidence="10">
    <location>
        <position position="189"/>
    </location>
    <ligand>
        <name>sn-glycerol 1-phosphate</name>
        <dbReference type="ChEBI" id="CHEBI:57685"/>
    </ligand>
</feature>
<dbReference type="GO" id="GO:0000287">
    <property type="term" value="F:magnesium ion binding"/>
    <property type="evidence" value="ECO:0007669"/>
    <property type="project" value="UniProtKB-UniRule"/>
</dbReference>
<protein>
    <recommendedName>
        <fullName evidence="9 10">Heptaprenylglyceryl phosphate synthase</fullName>
        <shortName evidence="10">HepGP synthase</shortName>
        <ecNumber evidence="9 10">2.5.1.n9</ecNumber>
    </recommendedName>
    <alternativeName>
        <fullName evidence="10">Glycerol-1-phosphate heptaprenyltransferase</fullName>
    </alternativeName>
</protein>
<feature type="binding site" evidence="10">
    <location>
        <position position="40"/>
    </location>
    <ligand>
        <name>Mg(2+)</name>
        <dbReference type="ChEBI" id="CHEBI:18420"/>
    </ligand>
</feature>
<comment type="similarity">
    <text evidence="10">Belongs to the GGGP/HepGP synthase family. Group I subfamily.</text>
</comment>
<dbReference type="Pfam" id="PF01884">
    <property type="entry name" value="PcrB"/>
    <property type="match status" value="1"/>
</dbReference>
<dbReference type="GO" id="GO:0120536">
    <property type="term" value="F:heptaprenylglyceryl phosphate synthase activity"/>
    <property type="evidence" value="ECO:0007669"/>
    <property type="project" value="UniProtKB-ARBA"/>
</dbReference>
<dbReference type="CDD" id="cd02812">
    <property type="entry name" value="PcrB_like"/>
    <property type="match status" value="1"/>
</dbReference>
<keyword evidence="7 10" id="KW-1208">Phospholipid metabolism</keyword>
<comment type="caution">
    <text evidence="11">The sequence shown here is derived from an EMBL/GenBank/DDBJ whole genome shotgun (WGS) entry which is preliminary data.</text>
</comment>
<evidence type="ECO:0000256" key="7">
    <source>
        <dbReference type="ARBA" id="ARBA00023264"/>
    </source>
</evidence>
<dbReference type="GO" id="GO:0046474">
    <property type="term" value="P:glycerophospholipid biosynthetic process"/>
    <property type="evidence" value="ECO:0007669"/>
    <property type="project" value="UniProtKB-UniRule"/>
</dbReference>
<feature type="binding site" evidence="10">
    <location>
        <begin position="209"/>
        <end position="210"/>
    </location>
    <ligand>
        <name>sn-glycerol 1-phosphate</name>
        <dbReference type="ChEBI" id="CHEBI:57685"/>
    </ligand>
</feature>
<evidence type="ECO:0000256" key="3">
    <source>
        <dbReference type="ARBA" id="ARBA00022723"/>
    </source>
</evidence>
<evidence type="ECO:0000256" key="5">
    <source>
        <dbReference type="ARBA" id="ARBA00023098"/>
    </source>
</evidence>
<comment type="pathway">
    <text evidence="10">Membrane lipid metabolism; glycerophospholipid metabolism.</text>
</comment>
<keyword evidence="6 10" id="KW-0594">Phospholipid biosynthesis</keyword>
<evidence type="ECO:0000256" key="9">
    <source>
        <dbReference type="ARBA" id="ARBA00066888"/>
    </source>
</evidence>
<feature type="binding site" evidence="10">
    <location>
        <begin position="159"/>
        <end position="164"/>
    </location>
    <ligand>
        <name>sn-glycerol 1-phosphate</name>
        <dbReference type="ChEBI" id="CHEBI:57685"/>
    </ligand>
</feature>
<dbReference type="NCBIfam" id="NF003199">
    <property type="entry name" value="PRK04169.1-3"/>
    <property type="match status" value="1"/>
</dbReference>
<dbReference type="RefSeq" id="WP_209406171.1">
    <property type="nucleotide sequence ID" value="NZ_JAGIYQ010000008.1"/>
</dbReference>
<feature type="binding site" evidence="10">
    <location>
        <position position="14"/>
    </location>
    <ligand>
        <name>Mg(2+)</name>
        <dbReference type="ChEBI" id="CHEBI:18420"/>
    </ligand>
</feature>
<comment type="function">
    <text evidence="10">Prenyltransferase that catalyzes in vivo the transfer of the heptaprenyl moiety of heptaprenyl pyrophosphate (HepPP; 35 carbon atoms) to the C3 hydroxyl of sn-glycerol-1-phosphate (G1P), producing heptaprenylglyceryl phosphate (HepGP). This reaction is an ether-bond-formation step in the biosynthesis of archaea-type G1P-based membrane lipids found in Bacillales.</text>
</comment>
<dbReference type="NCBIfam" id="NF003197">
    <property type="entry name" value="PRK04169.1-1"/>
    <property type="match status" value="1"/>
</dbReference>
<keyword evidence="5 10" id="KW-0443">Lipid metabolism</keyword>
<dbReference type="Proteomes" id="UP000682134">
    <property type="component" value="Unassembled WGS sequence"/>
</dbReference>
<dbReference type="PANTHER" id="PTHR40029:SF2">
    <property type="entry name" value="HEPTAPRENYLGLYCERYL PHOSPHATE SYNTHASE"/>
    <property type="match status" value="1"/>
</dbReference>
<comment type="catalytic activity">
    <reaction evidence="8 10">
        <text>sn-glycerol 1-phosphate + all-trans-heptaprenyl diphosphate = 3-heptaprenyl-sn-glycero-1-phosphate + diphosphate</text>
        <dbReference type="Rhea" id="RHEA:33495"/>
        <dbReference type="ChEBI" id="CHEBI:33019"/>
        <dbReference type="ChEBI" id="CHEBI:57685"/>
        <dbReference type="ChEBI" id="CHEBI:58206"/>
        <dbReference type="ChEBI" id="CHEBI:64781"/>
        <dbReference type="EC" id="2.5.1.n9"/>
    </reaction>
</comment>